<dbReference type="CDD" id="cd01300">
    <property type="entry name" value="YtcJ_like"/>
    <property type="match status" value="1"/>
</dbReference>
<protein>
    <submittedName>
        <fullName evidence="3">Amidohydrolase</fullName>
        <ecNumber evidence="3">3.5.-.-</ecNumber>
    </submittedName>
</protein>
<dbReference type="Pfam" id="PF07969">
    <property type="entry name" value="Amidohydro_3"/>
    <property type="match status" value="1"/>
</dbReference>
<feature type="domain" description="Amidohydrolase 3" evidence="2">
    <location>
        <begin position="83"/>
        <end position="567"/>
    </location>
</feature>
<accession>A0ABV8T2N1</accession>
<dbReference type="InterPro" id="IPR032466">
    <property type="entry name" value="Metal_Hydrolase"/>
</dbReference>
<evidence type="ECO:0000313" key="3">
    <source>
        <dbReference type="EMBL" id="MFC4313991.1"/>
    </source>
</evidence>
<dbReference type="PANTHER" id="PTHR22642">
    <property type="entry name" value="IMIDAZOLONEPROPIONASE"/>
    <property type="match status" value="1"/>
</dbReference>
<dbReference type="EMBL" id="JBHSDU010000015">
    <property type="protein sequence ID" value="MFC4313991.1"/>
    <property type="molecule type" value="Genomic_DNA"/>
</dbReference>
<evidence type="ECO:0000259" key="2">
    <source>
        <dbReference type="Pfam" id="PF07969"/>
    </source>
</evidence>
<gene>
    <name evidence="3" type="ORF">ACFPN2_33260</name>
</gene>
<dbReference type="Proteomes" id="UP001595904">
    <property type="component" value="Unassembled WGS sequence"/>
</dbReference>
<reference evidence="4" key="1">
    <citation type="journal article" date="2019" name="Int. J. Syst. Evol. Microbiol.">
        <title>The Global Catalogue of Microorganisms (GCM) 10K type strain sequencing project: providing services to taxonomists for standard genome sequencing and annotation.</title>
        <authorList>
            <consortium name="The Broad Institute Genomics Platform"/>
            <consortium name="The Broad Institute Genome Sequencing Center for Infectious Disease"/>
            <person name="Wu L."/>
            <person name="Ma J."/>
        </authorList>
    </citation>
    <scope>NUCLEOTIDE SEQUENCE [LARGE SCALE GENOMIC DNA]</scope>
    <source>
        <strain evidence="4">CGMCC 1.10759</strain>
    </source>
</reference>
<dbReference type="Gene3D" id="2.30.40.10">
    <property type="entry name" value="Urease, subunit C, domain 1"/>
    <property type="match status" value="1"/>
</dbReference>
<dbReference type="InterPro" id="IPR033932">
    <property type="entry name" value="YtcJ-like"/>
</dbReference>
<feature type="chain" id="PRO_5046516913" evidence="1">
    <location>
        <begin position="25"/>
        <end position="570"/>
    </location>
</feature>
<dbReference type="InterPro" id="IPR013108">
    <property type="entry name" value="Amidohydro_3"/>
</dbReference>
<keyword evidence="4" id="KW-1185">Reference proteome</keyword>
<keyword evidence="3" id="KW-0378">Hydrolase</keyword>
<comment type="caution">
    <text evidence="3">The sequence shown here is derived from an EMBL/GenBank/DDBJ whole genome shotgun (WGS) entry which is preliminary data.</text>
</comment>
<proteinExistence type="predicted"/>
<feature type="signal peptide" evidence="1">
    <location>
        <begin position="1"/>
        <end position="24"/>
    </location>
</feature>
<dbReference type="Gene3D" id="3.10.310.70">
    <property type="match status" value="1"/>
</dbReference>
<dbReference type="SUPFAM" id="SSF51338">
    <property type="entry name" value="Composite domain of metallo-dependent hydrolases"/>
    <property type="match status" value="1"/>
</dbReference>
<keyword evidence="1" id="KW-0732">Signal</keyword>
<evidence type="ECO:0000256" key="1">
    <source>
        <dbReference type="SAM" id="SignalP"/>
    </source>
</evidence>
<dbReference type="GO" id="GO:0016787">
    <property type="term" value="F:hydrolase activity"/>
    <property type="evidence" value="ECO:0007669"/>
    <property type="project" value="UniProtKB-KW"/>
</dbReference>
<name>A0ABV8T2N1_9GAMM</name>
<dbReference type="EC" id="3.5.-.-" evidence="3"/>
<dbReference type="Gene3D" id="3.20.20.140">
    <property type="entry name" value="Metal-dependent hydrolases"/>
    <property type="match status" value="1"/>
</dbReference>
<organism evidence="3 4">
    <name type="scientific">Steroidobacter flavus</name>
    <dbReference type="NCBI Taxonomy" id="1842136"/>
    <lineage>
        <taxon>Bacteria</taxon>
        <taxon>Pseudomonadati</taxon>
        <taxon>Pseudomonadota</taxon>
        <taxon>Gammaproteobacteria</taxon>
        <taxon>Steroidobacterales</taxon>
        <taxon>Steroidobacteraceae</taxon>
        <taxon>Steroidobacter</taxon>
    </lineage>
</organism>
<dbReference type="RefSeq" id="WP_380604803.1">
    <property type="nucleotide sequence ID" value="NZ_JBHSDU010000015.1"/>
</dbReference>
<dbReference type="PANTHER" id="PTHR22642:SF2">
    <property type="entry name" value="PROTEIN LONG AFTER FAR-RED 3"/>
    <property type="match status" value="1"/>
</dbReference>
<dbReference type="SUPFAM" id="SSF51556">
    <property type="entry name" value="Metallo-dependent hydrolases"/>
    <property type="match status" value="1"/>
</dbReference>
<sequence>MTQFSRREALGLGALLAVPTLAQAQTSARGGADFAPDLIAVNGNVLTMDDRQPRAEAFAIKDGRFIAVGSTADIRNLATRRTQVIDCERMTVTPGFIDAHCHPGRQQELYDVNADRRSIKEIQDALRERAAKTPPGYWVNAFKFDDTKVKEQRLLSRQDLDAAVPNHPVIVMHRGGHTGFFNSKAFELAGITRETPDPPGGRFFRDANGDLQGQVADMALLAFEKVGKYEQFTPEQERQRGEAAMAYQSKQLAACGLTTVHDAGAESDKIRTYQALHANGELLHRAYILAIGLGRDGLDAYQKLRDAGVYTGFGNEHVRIGAVKFVADGSASERTMSIRAGFPGKPHDHGLLTLDQKQLDEAVEDAHRHGWQIGIHANGDVAIDMVLTAYERVLKQWPHPDRRHRIEHCTLVNPDLIRRIKATGSIPTPFWTYVYYHGEKWRAYGEENVRWMFAHKSFLDAGIRVPGASDYQPGPFEPMMALQSLVTRKDYAGRVWGANQKVTVDEALRIGTINGAYASYEEHVKGSITAGKLADFVVLEKDPHGVDPDTLKDIRIVRTVVGGKTVYSQA</sequence>
<evidence type="ECO:0000313" key="4">
    <source>
        <dbReference type="Proteomes" id="UP001595904"/>
    </source>
</evidence>
<dbReference type="InterPro" id="IPR011059">
    <property type="entry name" value="Metal-dep_hydrolase_composite"/>
</dbReference>